<evidence type="ECO:0000313" key="13">
    <source>
        <dbReference type="EMBL" id="QBC45383.1"/>
    </source>
</evidence>
<dbReference type="PANTHER" id="PTHR42837">
    <property type="entry name" value="REGULATOR OF SIGMA-E PROTEASE RSEP"/>
    <property type="match status" value="1"/>
</dbReference>
<keyword evidence="11" id="KW-0479">Metal-binding</keyword>
<evidence type="ECO:0000256" key="5">
    <source>
        <dbReference type="ARBA" id="ARBA00022692"/>
    </source>
</evidence>
<keyword evidence="5 11" id="KW-0812">Transmembrane</keyword>
<dbReference type="InterPro" id="IPR036034">
    <property type="entry name" value="PDZ_sf"/>
</dbReference>
<dbReference type="EMBL" id="CP025781">
    <property type="protein sequence ID" value="QBC45383.1"/>
    <property type="molecule type" value="Genomic_DNA"/>
</dbReference>
<dbReference type="InterPro" id="IPR008915">
    <property type="entry name" value="Peptidase_M50"/>
</dbReference>
<reference evidence="13 14" key="1">
    <citation type="submission" date="2018-01" db="EMBL/GenBank/DDBJ databases">
        <title>Genome sequence of Iodobacter sp. strain PCH194 isolated from Indian Trans-Himalaya.</title>
        <authorList>
            <person name="Kumar V."/>
            <person name="Thakur V."/>
            <person name="Kumar S."/>
            <person name="Singh D."/>
        </authorList>
    </citation>
    <scope>NUCLEOTIDE SEQUENCE [LARGE SCALE GENOMIC DNA]</scope>
    <source>
        <strain evidence="13 14">PCH194</strain>
    </source>
</reference>
<keyword evidence="14" id="KW-1185">Reference proteome</keyword>
<feature type="domain" description="PDZ" evidence="12">
    <location>
        <begin position="191"/>
        <end position="251"/>
    </location>
</feature>
<dbReference type="Pfam" id="PF02163">
    <property type="entry name" value="Peptidase_M50"/>
    <property type="match status" value="1"/>
</dbReference>
<dbReference type="Gene3D" id="2.30.42.10">
    <property type="match status" value="2"/>
</dbReference>
<feature type="transmembrane region" description="Helical" evidence="11">
    <location>
        <begin position="95"/>
        <end position="116"/>
    </location>
</feature>
<evidence type="ECO:0000259" key="12">
    <source>
        <dbReference type="PROSITE" id="PS50106"/>
    </source>
</evidence>
<keyword evidence="4 13" id="KW-0645">Protease</keyword>
<evidence type="ECO:0000256" key="4">
    <source>
        <dbReference type="ARBA" id="ARBA00022670"/>
    </source>
</evidence>
<dbReference type="InterPro" id="IPR041489">
    <property type="entry name" value="PDZ_6"/>
</dbReference>
<dbReference type="Proteomes" id="UP000515917">
    <property type="component" value="Chromosome"/>
</dbReference>
<dbReference type="CDD" id="cd06163">
    <property type="entry name" value="S2P-M50_PDZ_RseP-like"/>
    <property type="match status" value="1"/>
</dbReference>
<dbReference type="NCBIfam" id="TIGR00054">
    <property type="entry name" value="RIP metalloprotease RseP"/>
    <property type="match status" value="1"/>
</dbReference>
<dbReference type="CDD" id="cd23081">
    <property type="entry name" value="cpPDZ_EcRseP-like"/>
    <property type="match status" value="1"/>
</dbReference>
<keyword evidence="8 11" id="KW-1133">Transmembrane helix</keyword>
<evidence type="ECO:0000256" key="9">
    <source>
        <dbReference type="ARBA" id="ARBA00023049"/>
    </source>
</evidence>
<proteinExistence type="inferred from homology"/>
<dbReference type="EC" id="3.4.24.-" evidence="11"/>
<dbReference type="SUPFAM" id="SSF50156">
    <property type="entry name" value="PDZ domain-like"/>
    <property type="match status" value="2"/>
</dbReference>
<dbReference type="InterPro" id="IPR001478">
    <property type="entry name" value="PDZ"/>
</dbReference>
<comment type="similarity">
    <text evidence="3 11">Belongs to the peptidase M50B family.</text>
</comment>
<dbReference type="KEGG" id="ifl:C1H71_18820"/>
<protein>
    <recommendedName>
        <fullName evidence="11">Zinc metalloprotease</fullName>
        <ecNumber evidence="11">3.4.24.-</ecNumber>
    </recommendedName>
</protein>
<dbReference type="AlphaFoldDB" id="A0A7G3GEM6"/>
<accession>A0A7G3GEM6</accession>
<dbReference type="PROSITE" id="PS50106">
    <property type="entry name" value="PDZ"/>
    <property type="match status" value="1"/>
</dbReference>
<keyword evidence="10 11" id="KW-0472">Membrane</keyword>
<evidence type="ECO:0000256" key="7">
    <source>
        <dbReference type="ARBA" id="ARBA00022833"/>
    </source>
</evidence>
<evidence type="ECO:0000256" key="2">
    <source>
        <dbReference type="ARBA" id="ARBA00004141"/>
    </source>
</evidence>
<dbReference type="RefSeq" id="WP_130107887.1">
    <property type="nucleotide sequence ID" value="NZ_CP025781.1"/>
</dbReference>
<gene>
    <name evidence="13" type="primary">rseP</name>
    <name evidence="13" type="ORF">C1H71_18820</name>
</gene>
<dbReference type="SMART" id="SM00228">
    <property type="entry name" value="PDZ"/>
    <property type="match status" value="2"/>
</dbReference>
<feature type="transmembrane region" description="Helical" evidence="11">
    <location>
        <begin position="422"/>
        <end position="440"/>
    </location>
</feature>
<sequence>MLITLLAFVIAMGLLVSVHEYGHYRVAKSCGVKVLVFSIGFGKTLWQWQRGETLWKIGMFPLGGYVSMLDEREGEPIAAAELHRAFNRRPPLAKMAIVIAGPLANFLLAILIYWGLSLSGVEALKPVIGFVSPASTAEKAGFAKGDEVISLSGAPIFSWDELQLGLLEHSGNAVTVPLQLRSINGSARDISLDLSRLSKDEIDQQLLARIGISPVPLSLRIAQVVAKSAADQAGIMVGDVLLAINGVPLRGWGDVQAKVSGSAKQTLVISWKRNGQVLEQTVFPQAVVEKGRTVGKLGLAPFPDVDAWQNQKIVRQFGLVEGLQYAVDKTWQGSRLTVIMFWKMLTGLVSVKQVSGPITIATYAGDSARLGVNAFLEYLCIISISLGVLNLLPLPVLDGGHLMYHTVEFLTGRRLPLQAEEFGQRVGIALLLGLMSLALYNDIYRLFPSQ</sequence>
<evidence type="ECO:0000256" key="3">
    <source>
        <dbReference type="ARBA" id="ARBA00007931"/>
    </source>
</evidence>
<dbReference type="GO" id="GO:0046872">
    <property type="term" value="F:metal ion binding"/>
    <property type="evidence" value="ECO:0007669"/>
    <property type="project" value="UniProtKB-KW"/>
</dbReference>
<dbReference type="GO" id="GO:0016020">
    <property type="term" value="C:membrane"/>
    <property type="evidence" value="ECO:0007669"/>
    <property type="project" value="UniProtKB-SubCell"/>
</dbReference>
<evidence type="ECO:0000256" key="8">
    <source>
        <dbReference type="ARBA" id="ARBA00022989"/>
    </source>
</evidence>
<keyword evidence="9 11" id="KW-0482">Metalloprotease</keyword>
<evidence type="ECO:0000256" key="10">
    <source>
        <dbReference type="ARBA" id="ARBA00023136"/>
    </source>
</evidence>
<dbReference type="GO" id="GO:0004222">
    <property type="term" value="F:metalloendopeptidase activity"/>
    <property type="evidence" value="ECO:0007669"/>
    <property type="project" value="InterPro"/>
</dbReference>
<name>A0A7G3GEM6_9NEIS</name>
<comment type="subcellular location">
    <subcellularLocation>
        <location evidence="2">Membrane</location>
        <topology evidence="2">Multi-pass membrane protein</topology>
    </subcellularLocation>
</comment>
<evidence type="ECO:0000256" key="6">
    <source>
        <dbReference type="ARBA" id="ARBA00022801"/>
    </source>
</evidence>
<dbReference type="PANTHER" id="PTHR42837:SF2">
    <property type="entry name" value="MEMBRANE METALLOPROTEASE ARASP2, CHLOROPLASTIC-RELATED"/>
    <property type="match status" value="1"/>
</dbReference>
<evidence type="ECO:0000256" key="1">
    <source>
        <dbReference type="ARBA" id="ARBA00001947"/>
    </source>
</evidence>
<evidence type="ECO:0000256" key="11">
    <source>
        <dbReference type="RuleBase" id="RU362031"/>
    </source>
</evidence>
<keyword evidence="6 11" id="KW-0378">Hydrolase</keyword>
<comment type="cofactor">
    <cofactor evidence="1 11">
        <name>Zn(2+)</name>
        <dbReference type="ChEBI" id="CHEBI:29105"/>
    </cofactor>
</comment>
<feature type="transmembrane region" description="Helical" evidence="11">
    <location>
        <begin position="375"/>
        <end position="394"/>
    </location>
</feature>
<keyword evidence="7 11" id="KW-0862">Zinc</keyword>
<organism evidence="13 14">
    <name type="scientific">Iodobacter fluviatilis</name>
    <dbReference type="NCBI Taxonomy" id="537"/>
    <lineage>
        <taxon>Bacteria</taxon>
        <taxon>Pseudomonadati</taxon>
        <taxon>Pseudomonadota</taxon>
        <taxon>Betaproteobacteria</taxon>
        <taxon>Neisseriales</taxon>
        <taxon>Chitinibacteraceae</taxon>
        <taxon>Iodobacter</taxon>
    </lineage>
</organism>
<dbReference type="Pfam" id="PF17820">
    <property type="entry name" value="PDZ_6"/>
    <property type="match status" value="1"/>
</dbReference>
<dbReference type="InterPro" id="IPR004387">
    <property type="entry name" value="Pept_M50_Zn"/>
</dbReference>
<dbReference type="GO" id="GO:0006508">
    <property type="term" value="P:proteolysis"/>
    <property type="evidence" value="ECO:0007669"/>
    <property type="project" value="UniProtKB-KW"/>
</dbReference>
<evidence type="ECO:0000313" key="14">
    <source>
        <dbReference type="Proteomes" id="UP000515917"/>
    </source>
</evidence>